<accession>A0A8J3EER0</accession>
<dbReference type="NCBIfam" id="TIGR00447">
    <property type="entry name" value="pth"/>
    <property type="match status" value="1"/>
</dbReference>
<feature type="active site" description="Proton acceptor" evidence="7">
    <location>
        <position position="19"/>
    </location>
</feature>
<dbReference type="CDD" id="cd00462">
    <property type="entry name" value="PTH"/>
    <property type="match status" value="1"/>
</dbReference>
<gene>
    <name evidence="7 11" type="primary">pth</name>
    <name evidence="11" type="ORF">GCM10011415_01480</name>
</gene>
<evidence type="ECO:0000313" key="11">
    <source>
        <dbReference type="EMBL" id="GGG59332.1"/>
    </source>
</evidence>
<dbReference type="GO" id="GO:0004045">
    <property type="term" value="F:peptidyl-tRNA hydrolase activity"/>
    <property type="evidence" value="ECO:0007669"/>
    <property type="project" value="UniProtKB-UniRule"/>
</dbReference>
<comment type="subunit">
    <text evidence="7">Monomer.</text>
</comment>
<proteinExistence type="inferred from homology"/>
<dbReference type="Proteomes" id="UP000617145">
    <property type="component" value="Unassembled WGS sequence"/>
</dbReference>
<evidence type="ECO:0000256" key="7">
    <source>
        <dbReference type="HAMAP-Rule" id="MF_00083"/>
    </source>
</evidence>
<protein>
    <recommendedName>
        <fullName evidence="6 7">Peptidyl-tRNA hydrolase</fullName>
        <shortName evidence="7">Pth</shortName>
        <ecNumber evidence="1 7">3.1.1.29</ecNumber>
    </recommendedName>
</protein>
<dbReference type="PANTHER" id="PTHR17224:SF1">
    <property type="entry name" value="PEPTIDYL-TRNA HYDROLASE"/>
    <property type="match status" value="1"/>
</dbReference>
<organism evidence="11 12">
    <name type="scientific">Salipiger pallidus</name>
    <dbReference type="NCBI Taxonomy" id="1775170"/>
    <lineage>
        <taxon>Bacteria</taxon>
        <taxon>Pseudomonadati</taxon>
        <taxon>Pseudomonadota</taxon>
        <taxon>Alphaproteobacteria</taxon>
        <taxon>Rhodobacterales</taxon>
        <taxon>Roseobacteraceae</taxon>
        <taxon>Salipiger</taxon>
    </lineage>
</organism>
<dbReference type="RefSeq" id="WP_188787866.1">
    <property type="nucleotide sequence ID" value="NZ_BMJV01000001.1"/>
</dbReference>
<evidence type="ECO:0000256" key="9">
    <source>
        <dbReference type="RuleBase" id="RU004320"/>
    </source>
</evidence>
<evidence type="ECO:0000256" key="5">
    <source>
        <dbReference type="ARBA" id="ARBA00038063"/>
    </source>
</evidence>
<dbReference type="PROSITE" id="PS01196">
    <property type="entry name" value="PEPT_TRNA_HYDROL_2"/>
    <property type="match status" value="1"/>
</dbReference>
<dbReference type="GO" id="GO:0005737">
    <property type="term" value="C:cytoplasm"/>
    <property type="evidence" value="ECO:0007669"/>
    <property type="project" value="UniProtKB-SubCell"/>
</dbReference>
<keyword evidence="3 7" id="KW-0378">Hydrolase</keyword>
<dbReference type="InterPro" id="IPR018171">
    <property type="entry name" value="Pept_tRNA_hydro_CS"/>
</dbReference>
<keyword evidence="4 7" id="KW-0694">RNA-binding</keyword>
<reference evidence="11" key="1">
    <citation type="journal article" date="2014" name="Int. J. Syst. Evol. Microbiol.">
        <title>Complete genome sequence of Corynebacterium casei LMG S-19264T (=DSM 44701T), isolated from a smear-ripened cheese.</title>
        <authorList>
            <consortium name="US DOE Joint Genome Institute (JGI-PGF)"/>
            <person name="Walter F."/>
            <person name="Albersmeier A."/>
            <person name="Kalinowski J."/>
            <person name="Ruckert C."/>
        </authorList>
    </citation>
    <scope>NUCLEOTIDE SEQUENCE</scope>
    <source>
        <strain evidence="11">CGMCC 1.15762</strain>
    </source>
</reference>
<feature type="compositionally biased region" description="Basic and acidic residues" evidence="10">
    <location>
        <begin position="229"/>
        <end position="252"/>
    </location>
</feature>
<evidence type="ECO:0000256" key="3">
    <source>
        <dbReference type="ARBA" id="ARBA00022801"/>
    </source>
</evidence>
<dbReference type="FunFam" id="3.40.50.1470:FF:000001">
    <property type="entry name" value="Peptidyl-tRNA hydrolase"/>
    <property type="match status" value="1"/>
</dbReference>
<dbReference type="PANTHER" id="PTHR17224">
    <property type="entry name" value="PEPTIDYL-TRNA HYDROLASE"/>
    <property type="match status" value="1"/>
</dbReference>
<evidence type="ECO:0000256" key="4">
    <source>
        <dbReference type="ARBA" id="ARBA00022884"/>
    </source>
</evidence>
<reference evidence="11" key="2">
    <citation type="submission" date="2020-09" db="EMBL/GenBank/DDBJ databases">
        <authorList>
            <person name="Sun Q."/>
            <person name="Zhou Y."/>
        </authorList>
    </citation>
    <scope>NUCLEOTIDE SEQUENCE</scope>
    <source>
        <strain evidence="11">CGMCC 1.15762</strain>
    </source>
</reference>
<feature type="binding site" evidence="7">
    <location>
        <position position="14"/>
    </location>
    <ligand>
        <name>tRNA</name>
        <dbReference type="ChEBI" id="CHEBI:17843"/>
    </ligand>
</feature>
<dbReference type="Pfam" id="PF01195">
    <property type="entry name" value="Pept_tRNA_hydro"/>
    <property type="match status" value="1"/>
</dbReference>
<dbReference type="GO" id="GO:0000049">
    <property type="term" value="F:tRNA binding"/>
    <property type="evidence" value="ECO:0007669"/>
    <property type="project" value="UniProtKB-UniRule"/>
</dbReference>
<comment type="subcellular location">
    <subcellularLocation>
        <location evidence="7">Cytoplasm</location>
    </subcellularLocation>
</comment>
<evidence type="ECO:0000256" key="6">
    <source>
        <dbReference type="ARBA" id="ARBA00050038"/>
    </source>
</evidence>
<dbReference type="SUPFAM" id="SSF53178">
    <property type="entry name" value="Peptidyl-tRNA hydrolase-like"/>
    <property type="match status" value="1"/>
</dbReference>
<comment type="caution">
    <text evidence="11">The sequence shown here is derived from an EMBL/GenBank/DDBJ whole genome shotgun (WGS) entry which is preliminary data.</text>
</comment>
<dbReference type="Gene3D" id="3.40.50.1470">
    <property type="entry name" value="Peptidyl-tRNA hydrolase"/>
    <property type="match status" value="1"/>
</dbReference>
<dbReference type="HAMAP" id="MF_00083">
    <property type="entry name" value="Pept_tRNA_hydro_bact"/>
    <property type="match status" value="1"/>
</dbReference>
<dbReference type="GO" id="GO:0072344">
    <property type="term" value="P:rescue of stalled ribosome"/>
    <property type="evidence" value="ECO:0007669"/>
    <property type="project" value="UniProtKB-UniRule"/>
</dbReference>
<feature type="site" description="Stabilizes the basic form of H active site to accept a proton" evidence="7">
    <location>
        <position position="91"/>
    </location>
</feature>
<comment type="similarity">
    <text evidence="5 7 9">Belongs to the PTH family.</text>
</comment>
<evidence type="ECO:0000256" key="8">
    <source>
        <dbReference type="RuleBase" id="RU000673"/>
    </source>
</evidence>
<keyword evidence="12" id="KW-1185">Reference proteome</keyword>
<dbReference type="InterPro" id="IPR036416">
    <property type="entry name" value="Pept_tRNA_hydro_sf"/>
</dbReference>
<feature type="site" description="Discriminates between blocked and unblocked aminoacyl-tRNA" evidence="7">
    <location>
        <position position="9"/>
    </location>
</feature>
<feature type="region of interest" description="Disordered" evidence="10">
    <location>
        <begin position="186"/>
        <end position="252"/>
    </location>
</feature>
<keyword evidence="7" id="KW-0963">Cytoplasm</keyword>
<feature type="binding site" evidence="7">
    <location>
        <position position="66"/>
    </location>
    <ligand>
        <name>tRNA</name>
        <dbReference type="ChEBI" id="CHEBI:17843"/>
    </ligand>
</feature>
<dbReference type="EC" id="3.1.1.29" evidence="1 7"/>
<dbReference type="InterPro" id="IPR001328">
    <property type="entry name" value="Pept_tRNA_hydro"/>
</dbReference>
<sequence>MQIFTGLGNPGSKYAANRHNIGFMAMDRIASDHGFTPWRKAFQGMAAEGRLGGDKVLLLKPGTFMNLSGQSVGEAMRFYKLEPGDVTVFHDELDLAPSKCRVKTGGGHAGHNGLRSIHQHIGEAYQRVRLGIGHPGRKELVAAYVLHDFAKADQDWLDDLLRGMSDGADALAKGDTGGFQNAVALRVNPPRSGTGTAGGKSSGAEKSKAATPKIATPDATPPTASQAGPRDETPPTEEDTRSPLQKLADRFR</sequence>
<feature type="binding site" evidence="7">
    <location>
        <position position="112"/>
    </location>
    <ligand>
        <name>tRNA</name>
        <dbReference type="ChEBI" id="CHEBI:17843"/>
    </ligand>
</feature>
<dbReference type="GO" id="GO:0006515">
    <property type="term" value="P:protein quality control for misfolded or incompletely synthesized proteins"/>
    <property type="evidence" value="ECO:0007669"/>
    <property type="project" value="UniProtKB-UniRule"/>
</dbReference>
<dbReference type="PROSITE" id="PS01195">
    <property type="entry name" value="PEPT_TRNA_HYDROL_1"/>
    <property type="match status" value="1"/>
</dbReference>
<comment type="catalytic activity">
    <reaction evidence="7 8">
        <text>an N-acyl-L-alpha-aminoacyl-tRNA + H2O = an N-acyl-L-amino acid + a tRNA + H(+)</text>
        <dbReference type="Rhea" id="RHEA:54448"/>
        <dbReference type="Rhea" id="RHEA-COMP:10123"/>
        <dbReference type="Rhea" id="RHEA-COMP:13883"/>
        <dbReference type="ChEBI" id="CHEBI:15377"/>
        <dbReference type="ChEBI" id="CHEBI:15378"/>
        <dbReference type="ChEBI" id="CHEBI:59874"/>
        <dbReference type="ChEBI" id="CHEBI:78442"/>
        <dbReference type="ChEBI" id="CHEBI:138191"/>
        <dbReference type="EC" id="3.1.1.29"/>
    </reaction>
</comment>
<feature type="binding site" evidence="7">
    <location>
        <position position="64"/>
    </location>
    <ligand>
        <name>tRNA</name>
        <dbReference type="ChEBI" id="CHEBI:17843"/>
    </ligand>
</feature>
<name>A0A8J3EER0_9RHOB</name>
<dbReference type="EMBL" id="BMJV01000001">
    <property type="protein sequence ID" value="GGG59332.1"/>
    <property type="molecule type" value="Genomic_DNA"/>
</dbReference>
<evidence type="ECO:0000256" key="10">
    <source>
        <dbReference type="SAM" id="MobiDB-lite"/>
    </source>
</evidence>
<evidence type="ECO:0000256" key="2">
    <source>
        <dbReference type="ARBA" id="ARBA00022555"/>
    </source>
</evidence>
<keyword evidence="2 7" id="KW-0820">tRNA-binding</keyword>
<evidence type="ECO:0000256" key="1">
    <source>
        <dbReference type="ARBA" id="ARBA00013260"/>
    </source>
</evidence>
<dbReference type="AlphaFoldDB" id="A0A8J3EER0"/>
<comment type="function">
    <text evidence="7">Catalyzes the release of premature peptidyl moieties from peptidyl-tRNA molecules trapped in stalled 50S ribosomal subunits, and thus maintains levels of free tRNAs and 50S ribosomes.</text>
</comment>
<evidence type="ECO:0000313" key="12">
    <source>
        <dbReference type="Proteomes" id="UP000617145"/>
    </source>
</evidence>
<comment type="function">
    <text evidence="7">Hydrolyzes ribosome-free peptidyl-tRNAs (with 1 or more amino acids incorporated), which drop off the ribosome during protein synthesis, or as a result of ribosome stalling.</text>
</comment>